<evidence type="ECO:0000313" key="2">
    <source>
        <dbReference type="EMBL" id="RUS90941.1"/>
    </source>
</evidence>
<feature type="region of interest" description="Disordered" evidence="1">
    <location>
        <begin position="238"/>
        <end position="261"/>
    </location>
</feature>
<feature type="region of interest" description="Disordered" evidence="1">
    <location>
        <begin position="144"/>
        <end position="184"/>
    </location>
</feature>
<feature type="compositionally biased region" description="Gly residues" evidence="1">
    <location>
        <begin position="158"/>
        <end position="170"/>
    </location>
</feature>
<protein>
    <submittedName>
        <fullName evidence="2">Uncharacterized protein</fullName>
    </submittedName>
</protein>
<dbReference type="AlphaFoldDB" id="A0A433UAV9"/>
<reference evidence="2 3" key="1">
    <citation type="submission" date="2019-01" db="EMBL/GenBank/DDBJ databases">
        <title>A draft genome assembly of the solar-powered sea slug Elysia chlorotica.</title>
        <authorList>
            <person name="Cai H."/>
            <person name="Li Q."/>
            <person name="Fang X."/>
            <person name="Li J."/>
            <person name="Curtis N.E."/>
            <person name="Altenburger A."/>
            <person name="Shibata T."/>
            <person name="Feng M."/>
            <person name="Maeda T."/>
            <person name="Schwartz J.A."/>
            <person name="Shigenobu S."/>
            <person name="Lundholm N."/>
            <person name="Nishiyama T."/>
            <person name="Yang H."/>
            <person name="Hasebe M."/>
            <person name="Li S."/>
            <person name="Pierce S.K."/>
            <person name="Wang J."/>
        </authorList>
    </citation>
    <scope>NUCLEOTIDE SEQUENCE [LARGE SCALE GENOMIC DNA]</scope>
    <source>
        <strain evidence="2">EC2010</strain>
        <tissue evidence="2">Whole organism of an adult</tissue>
    </source>
</reference>
<dbReference type="EMBL" id="RQTK01000022">
    <property type="protein sequence ID" value="RUS90941.1"/>
    <property type="molecule type" value="Genomic_DNA"/>
</dbReference>
<feature type="region of interest" description="Disordered" evidence="1">
    <location>
        <begin position="100"/>
        <end position="131"/>
    </location>
</feature>
<proteinExistence type="predicted"/>
<comment type="caution">
    <text evidence="2">The sequence shown here is derived from an EMBL/GenBank/DDBJ whole genome shotgun (WGS) entry which is preliminary data.</text>
</comment>
<dbReference type="Proteomes" id="UP000271974">
    <property type="component" value="Unassembled WGS sequence"/>
</dbReference>
<feature type="compositionally biased region" description="Polar residues" evidence="1">
    <location>
        <begin position="144"/>
        <end position="155"/>
    </location>
</feature>
<gene>
    <name evidence="2" type="ORF">EGW08_001338</name>
</gene>
<sequence length="285" mass="30069">MVSARCWQDDGEALDLGASLILAEWCDYRDGVPAVTPLPGQQIEQKPPVVCSLASQSARSFPGFPPPGSIPGSMTLRGVDEVVAGCLTSRGFRTLLRGAEGKNLGDSTPSLESRGGRAVGGPPRQPNGAEMAGHTLVIVVTLKRTSSRSQHSQHGVAQPGGTGCLSGQGRGRSERGRTTAQGQSSLAWNRARLINTGNALGVGSGPRWSAGGQPWSTKSSGDQLWSESALCPLGPVSRTEHQLQRPGTEGRGPGLQHLDEPPRCRLEKTYHQVYPGQLVTILDSR</sequence>
<organism evidence="2 3">
    <name type="scientific">Elysia chlorotica</name>
    <name type="common">Eastern emerald elysia</name>
    <name type="synonym">Sea slug</name>
    <dbReference type="NCBI Taxonomy" id="188477"/>
    <lineage>
        <taxon>Eukaryota</taxon>
        <taxon>Metazoa</taxon>
        <taxon>Spiralia</taxon>
        <taxon>Lophotrochozoa</taxon>
        <taxon>Mollusca</taxon>
        <taxon>Gastropoda</taxon>
        <taxon>Heterobranchia</taxon>
        <taxon>Euthyneura</taxon>
        <taxon>Panpulmonata</taxon>
        <taxon>Sacoglossa</taxon>
        <taxon>Placobranchoidea</taxon>
        <taxon>Plakobranchidae</taxon>
        <taxon>Elysia</taxon>
    </lineage>
</organism>
<evidence type="ECO:0000256" key="1">
    <source>
        <dbReference type="SAM" id="MobiDB-lite"/>
    </source>
</evidence>
<evidence type="ECO:0000313" key="3">
    <source>
        <dbReference type="Proteomes" id="UP000271974"/>
    </source>
</evidence>
<name>A0A433UAV9_ELYCH</name>
<accession>A0A433UAV9</accession>
<keyword evidence="3" id="KW-1185">Reference proteome</keyword>